<dbReference type="AlphaFoldDB" id="A0A0F8WEW5"/>
<reference evidence="1" key="1">
    <citation type="journal article" date="2015" name="Nature">
        <title>Complex archaea that bridge the gap between prokaryotes and eukaryotes.</title>
        <authorList>
            <person name="Spang A."/>
            <person name="Saw J.H."/>
            <person name="Jorgensen S.L."/>
            <person name="Zaremba-Niedzwiedzka K."/>
            <person name="Martijn J."/>
            <person name="Lind A.E."/>
            <person name="van Eijk R."/>
            <person name="Schleper C."/>
            <person name="Guy L."/>
            <person name="Ettema T.J."/>
        </authorList>
    </citation>
    <scope>NUCLEOTIDE SEQUENCE</scope>
</reference>
<protein>
    <submittedName>
        <fullName evidence="1">Uncharacterized protein</fullName>
    </submittedName>
</protein>
<accession>A0A0F8WEW5</accession>
<comment type="caution">
    <text evidence="1">The sequence shown here is derived from an EMBL/GenBank/DDBJ whole genome shotgun (WGS) entry which is preliminary data.</text>
</comment>
<feature type="non-terminal residue" evidence="1">
    <location>
        <position position="1"/>
    </location>
</feature>
<gene>
    <name evidence="1" type="ORF">LCGC14_3162860</name>
</gene>
<evidence type="ECO:0000313" key="1">
    <source>
        <dbReference type="EMBL" id="KKK46675.1"/>
    </source>
</evidence>
<sequence>ATHYVEIKKDARGKNLLKLTLCYSEADYSNGKCLISVQNEKFEKIFFTSKWVGAEFRETFKEIDHIQEMINLPSPSAIFRRMSFKDKVN</sequence>
<organism evidence="1">
    <name type="scientific">marine sediment metagenome</name>
    <dbReference type="NCBI Taxonomy" id="412755"/>
    <lineage>
        <taxon>unclassified sequences</taxon>
        <taxon>metagenomes</taxon>
        <taxon>ecological metagenomes</taxon>
    </lineage>
</organism>
<dbReference type="EMBL" id="LAZR01069961">
    <property type="protein sequence ID" value="KKK46675.1"/>
    <property type="molecule type" value="Genomic_DNA"/>
</dbReference>
<proteinExistence type="predicted"/>
<name>A0A0F8WEW5_9ZZZZ</name>